<dbReference type="GO" id="GO:0140647">
    <property type="term" value="P:P450-containing electron transport chain"/>
    <property type="evidence" value="ECO:0007669"/>
    <property type="project" value="InterPro"/>
</dbReference>
<comment type="cofactor">
    <cofactor evidence="6">
        <name>[2Fe-2S] cluster</name>
        <dbReference type="ChEBI" id="CHEBI:190135"/>
    </cofactor>
</comment>
<feature type="region of interest" description="Disordered" evidence="7">
    <location>
        <begin position="1"/>
        <end position="49"/>
    </location>
</feature>
<evidence type="ECO:0000256" key="3">
    <source>
        <dbReference type="ARBA" id="ARBA00022723"/>
    </source>
</evidence>
<dbReference type="PROSITE" id="PS51085">
    <property type="entry name" value="2FE2S_FER_2"/>
    <property type="match status" value="1"/>
</dbReference>
<keyword evidence="3" id="KW-0479">Metal-binding</keyword>
<keyword evidence="10" id="KW-1185">Reference proteome</keyword>
<dbReference type="InterPro" id="IPR001055">
    <property type="entry name" value="Adrenodoxin-like"/>
</dbReference>
<dbReference type="Pfam" id="PF00111">
    <property type="entry name" value="Fer2"/>
    <property type="match status" value="1"/>
</dbReference>
<dbReference type="AlphaFoldDB" id="A0A1X6NLG4"/>
<dbReference type="Gene3D" id="3.10.20.30">
    <property type="match status" value="1"/>
</dbReference>
<evidence type="ECO:0000256" key="4">
    <source>
        <dbReference type="ARBA" id="ARBA00023004"/>
    </source>
</evidence>
<keyword evidence="4" id="KW-0408">Iron</keyword>
<evidence type="ECO:0000313" key="10">
    <source>
        <dbReference type="Proteomes" id="UP000218209"/>
    </source>
</evidence>
<dbReference type="InterPro" id="IPR012675">
    <property type="entry name" value="Beta-grasp_dom_sf"/>
</dbReference>
<organism evidence="9 10">
    <name type="scientific">Porphyra umbilicalis</name>
    <name type="common">Purple laver</name>
    <name type="synonym">Red alga</name>
    <dbReference type="NCBI Taxonomy" id="2786"/>
    <lineage>
        <taxon>Eukaryota</taxon>
        <taxon>Rhodophyta</taxon>
        <taxon>Bangiophyceae</taxon>
        <taxon>Bangiales</taxon>
        <taxon>Bangiaceae</taxon>
        <taxon>Porphyra</taxon>
    </lineage>
</organism>
<dbReference type="GO" id="GO:0046872">
    <property type="term" value="F:metal ion binding"/>
    <property type="evidence" value="ECO:0007669"/>
    <property type="project" value="UniProtKB-KW"/>
</dbReference>
<dbReference type="EMBL" id="KV919549">
    <property type="protein sequence ID" value="OSX69445.1"/>
    <property type="molecule type" value="Genomic_DNA"/>
</dbReference>
<evidence type="ECO:0000256" key="6">
    <source>
        <dbReference type="ARBA" id="ARBA00034078"/>
    </source>
</evidence>
<dbReference type="GO" id="GO:0051537">
    <property type="term" value="F:2 iron, 2 sulfur cluster binding"/>
    <property type="evidence" value="ECO:0007669"/>
    <property type="project" value="UniProtKB-KW"/>
</dbReference>
<sequence>MTAFVSPALPLSRVASAGAPPQTLTPRSRPAGRATPFSRPRRVRAPAPVAPTAIYQTGYGGPPLPDAPVRTVTVTVMEKNGKDSFKTTEVEVSTDQDMRSALQAAGIDVYTLRGKLTNCGGGASCGTCKVDVVEGGGLCNGVSGREDRKLDGQPESWRLACQLKVLGDVTIRTKPQA</sequence>
<evidence type="ECO:0000256" key="2">
    <source>
        <dbReference type="ARBA" id="ARBA00022714"/>
    </source>
</evidence>
<dbReference type="Proteomes" id="UP000218209">
    <property type="component" value="Unassembled WGS sequence"/>
</dbReference>
<dbReference type="CDD" id="cd00207">
    <property type="entry name" value="fer2"/>
    <property type="match status" value="1"/>
</dbReference>
<keyword evidence="5" id="KW-0411">Iron-sulfur</keyword>
<dbReference type="InterPro" id="IPR001041">
    <property type="entry name" value="2Fe-2S_ferredoxin-type"/>
</dbReference>
<dbReference type="SUPFAM" id="SSF54292">
    <property type="entry name" value="2Fe-2S ferredoxin-like"/>
    <property type="match status" value="1"/>
</dbReference>
<keyword evidence="2" id="KW-0001">2Fe-2S</keyword>
<protein>
    <recommendedName>
        <fullName evidence="8">2Fe-2S ferredoxin-type domain-containing protein</fullName>
    </recommendedName>
</protein>
<dbReference type="PANTHER" id="PTHR23426">
    <property type="entry name" value="FERREDOXIN/ADRENODOXIN"/>
    <property type="match status" value="1"/>
</dbReference>
<reference evidence="9 10" key="1">
    <citation type="submission" date="2017-03" db="EMBL/GenBank/DDBJ databases">
        <title>WGS assembly of Porphyra umbilicalis.</title>
        <authorList>
            <person name="Brawley S.H."/>
            <person name="Blouin N.A."/>
            <person name="Ficko-Blean E."/>
            <person name="Wheeler G.L."/>
            <person name="Lohr M."/>
            <person name="Goodson H.V."/>
            <person name="Jenkins J.W."/>
            <person name="Blaby-Haas C.E."/>
            <person name="Helliwell K.E."/>
            <person name="Chan C."/>
            <person name="Marriage T."/>
            <person name="Bhattacharya D."/>
            <person name="Klein A.S."/>
            <person name="Badis Y."/>
            <person name="Brodie J."/>
            <person name="Cao Y."/>
            <person name="Collen J."/>
            <person name="Dittami S.M."/>
            <person name="Gachon C.M."/>
            <person name="Green B.R."/>
            <person name="Karpowicz S."/>
            <person name="Kim J.W."/>
            <person name="Kudahl U."/>
            <person name="Lin S."/>
            <person name="Michel G."/>
            <person name="Mittag M."/>
            <person name="Olson B.J."/>
            <person name="Pangilinan J."/>
            <person name="Peng Y."/>
            <person name="Qiu H."/>
            <person name="Shu S."/>
            <person name="Singer J.T."/>
            <person name="Smith A.G."/>
            <person name="Sprecher B.N."/>
            <person name="Wagner V."/>
            <person name="Wang W."/>
            <person name="Wang Z.-Y."/>
            <person name="Yan J."/>
            <person name="Yarish C."/>
            <person name="Zoeuner-Riek S."/>
            <person name="Zhuang Y."/>
            <person name="Zou Y."/>
            <person name="Lindquist E.A."/>
            <person name="Grimwood J."/>
            <person name="Barry K."/>
            <person name="Rokhsar D.S."/>
            <person name="Schmutz J."/>
            <person name="Stiller J.W."/>
            <person name="Grossman A.R."/>
            <person name="Prochnik S.E."/>
        </authorList>
    </citation>
    <scope>NUCLEOTIDE SEQUENCE [LARGE SCALE GENOMIC DNA]</scope>
    <source>
        <strain evidence="9">4086291</strain>
    </source>
</reference>
<dbReference type="InterPro" id="IPR036010">
    <property type="entry name" value="2Fe-2S_ferredoxin-like_sf"/>
</dbReference>
<comment type="similarity">
    <text evidence="1">Belongs to the adrenodoxin/putidaredoxin family.</text>
</comment>
<evidence type="ECO:0000313" key="9">
    <source>
        <dbReference type="EMBL" id="OSX69445.1"/>
    </source>
</evidence>
<evidence type="ECO:0000256" key="5">
    <source>
        <dbReference type="ARBA" id="ARBA00023014"/>
    </source>
</evidence>
<evidence type="ECO:0000256" key="1">
    <source>
        <dbReference type="ARBA" id="ARBA00010914"/>
    </source>
</evidence>
<dbReference type="PANTHER" id="PTHR23426:SF65">
    <property type="entry name" value="FERREDOXIN-2, MITOCHONDRIAL"/>
    <property type="match status" value="1"/>
</dbReference>
<dbReference type="GO" id="GO:0009055">
    <property type="term" value="F:electron transfer activity"/>
    <property type="evidence" value="ECO:0007669"/>
    <property type="project" value="TreeGrafter"/>
</dbReference>
<name>A0A1X6NLG4_PORUM</name>
<dbReference type="OrthoDB" id="4894at2759"/>
<proteinExistence type="inferred from homology"/>
<evidence type="ECO:0000259" key="8">
    <source>
        <dbReference type="PROSITE" id="PS51085"/>
    </source>
</evidence>
<evidence type="ECO:0000256" key="7">
    <source>
        <dbReference type="SAM" id="MobiDB-lite"/>
    </source>
</evidence>
<feature type="domain" description="2Fe-2S ferredoxin-type" evidence="8">
    <location>
        <begin position="72"/>
        <end position="177"/>
    </location>
</feature>
<gene>
    <name evidence="9" type="ORF">BU14_1510s0002</name>
</gene>
<dbReference type="GO" id="GO:0005739">
    <property type="term" value="C:mitochondrion"/>
    <property type="evidence" value="ECO:0007669"/>
    <property type="project" value="TreeGrafter"/>
</dbReference>
<accession>A0A1X6NLG4</accession>